<gene>
    <name evidence="2" type="ORF">MICPUCDRAFT_67320</name>
</gene>
<evidence type="ECO:0000313" key="3">
    <source>
        <dbReference type="Proteomes" id="UP000001876"/>
    </source>
</evidence>
<dbReference type="OMA" id="RQHITFR"/>
<dbReference type="OrthoDB" id="49058at2759"/>
<dbReference type="eggNOG" id="ENOG502RGE2">
    <property type="taxonomic scope" value="Eukaryota"/>
</dbReference>
<evidence type="ECO:0000259" key="1">
    <source>
        <dbReference type="Pfam" id="PF16531"/>
    </source>
</evidence>
<dbReference type="RefSeq" id="XP_003057726.1">
    <property type="nucleotide sequence ID" value="XM_003057680.1"/>
</dbReference>
<dbReference type="InterPro" id="IPR038558">
    <property type="entry name" value="SAS-6_N_sf"/>
</dbReference>
<organism evidence="3">
    <name type="scientific">Micromonas pusilla (strain CCMP1545)</name>
    <name type="common">Picoplanktonic green alga</name>
    <dbReference type="NCBI Taxonomy" id="564608"/>
    <lineage>
        <taxon>Eukaryota</taxon>
        <taxon>Viridiplantae</taxon>
        <taxon>Chlorophyta</taxon>
        <taxon>Mamiellophyceae</taxon>
        <taxon>Mamiellales</taxon>
        <taxon>Mamiellaceae</taxon>
        <taxon>Micromonas</taxon>
    </lineage>
</organism>
<dbReference type="InterPro" id="IPR032396">
    <property type="entry name" value="SAS-6_N"/>
</dbReference>
<evidence type="ECO:0000313" key="2">
    <source>
        <dbReference type="EMBL" id="EEH57677.1"/>
    </source>
</evidence>
<accession>C1MQB2</accession>
<dbReference type="PANTHER" id="PTHR34230">
    <property type="entry name" value="ASSEMBLY ABNORMAL PROTEIN 6, PUTATIVE-RELATED"/>
    <property type="match status" value="1"/>
</dbReference>
<dbReference type="CDD" id="cd10142">
    <property type="entry name" value="HD_SAS6_N"/>
    <property type="match status" value="1"/>
</dbReference>
<dbReference type="AlphaFoldDB" id="C1MQB2"/>
<sequence>MDFSQLEDADPSCADGSRVFYEREVPFELRSVDGLETPEEVGTLEAVRVKICVQGPDGAYTNVKIELCSESNLFFHYTHDLDTAAYAALQEGQRLMVDFKDYPAVIQRNLNNCIKQPHAFLAVLVMQKTGGARLDFIQNMEYKFVELLSIDLDSTPEEATRAHVTYRYNAMKGRLALCQARLADVNALVKIKNPSLLLQLKNEERSRKGVRSP</sequence>
<proteinExistence type="predicted"/>
<feature type="domain" description="Spindle assembly abnormal protein 6 N-terminal" evidence="1">
    <location>
        <begin position="20"/>
        <end position="152"/>
    </location>
</feature>
<name>C1MQB2_MICPC</name>
<dbReference type="PANTHER" id="PTHR34230:SF2">
    <property type="entry name" value="SPINDLE ASSEMBLY ABNORMAL PROTEIN 6 N-TERMINAL DOMAIN-CONTAINING PROTEIN"/>
    <property type="match status" value="1"/>
</dbReference>
<dbReference type="EMBL" id="GG663738">
    <property type="protein sequence ID" value="EEH57677.1"/>
    <property type="molecule type" value="Genomic_DNA"/>
</dbReference>
<dbReference type="Gene3D" id="2.170.210.20">
    <property type="entry name" value="Spindle assembly abnormal protein 6, N-terminal domain"/>
    <property type="match status" value="1"/>
</dbReference>
<keyword evidence="3" id="KW-1185">Reference proteome</keyword>
<dbReference type="KEGG" id="mpp:MICPUCDRAFT_67320"/>
<dbReference type="STRING" id="564608.C1MQB2"/>
<dbReference type="Pfam" id="PF16531">
    <property type="entry name" value="SAS-6_N"/>
    <property type="match status" value="1"/>
</dbReference>
<dbReference type="Proteomes" id="UP000001876">
    <property type="component" value="Unassembled WGS sequence"/>
</dbReference>
<dbReference type="GeneID" id="9683536"/>
<reference evidence="2 3" key="1">
    <citation type="journal article" date="2009" name="Science">
        <title>Green evolution and dynamic adaptations revealed by genomes of the marine picoeukaryotes Micromonas.</title>
        <authorList>
            <person name="Worden A.Z."/>
            <person name="Lee J.H."/>
            <person name="Mock T."/>
            <person name="Rouze P."/>
            <person name="Simmons M.P."/>
            <person name="Aerts A.L."/>
            <person name="Allen A.E."/>
            <person name="Cuvelier M.L."/>
            <person name="Derelle E."/>
            <person name="Everett M.V."/>
            <person name="Foulon E."/>
            <person name="Grimwood J."/>
            <person name="Gundlach H."/>
            <person name="Henrissat B."/>
            <person name="Napoli C."/>
            <person name="McDonald S.M."/>
            <person name="Parker M.S."/>
            <person name="Rombauts S."/>
            <person name="Salamov A."/>
            <person name="Von Dassow P."/>
            <person name="Badger J.H."/>
            <person name="Coutinho P.M."/>
            <person name="Demir E."/>
            <person name="Dubchak I."/>
            <person name="Gentemann C."/>
            <person name="Eikrem W."/>
            <person name="Gready J.E."/>
            <person name="John U."/>
            <person name="Lanier W."/>
            <person name="Lindquist E.A."/>
            <person name="Lucas S."/>
            <person name="Mayer K.F."/>
            <person name="Moreau H."/>
            <person name="Not F."/>
            <person name="Otillar R."/>
            <person name="Panaud O."/>
            <person name="Pangilinan J."/>
            <person name="Paulsen I."/>
            <person name="Piegu B."/>
            <person name="Poliakov A."/>
            <person name="Robbens S."/>
            <person name="Schmutz J."/>
            <person name="Toulza E."/>
            <person name="Wyss T."/>
            <person name="Zelensky A."/>
            <person name="Zhou K."/>
            <person name="Armbrust E.V."/>
            <person name="Bhattacharya D."/>
            <person name="Goodenough U.W."/>
            <person name="Van de Peer Y."/>
            <person name="Grigoriev I.V."/>
        </authorList>
    </citation>
    <scope>NUCLEOTIDE SEQUENCE [LARGE SCALE GENOMIC DNA]</scope>
    <source>
        <strain evidence="2 3">CCMP1545</strain>
    </source>
</reference>
<protein>
    <submittedName>
        <fullName evidence="2">Predicted protein</fullName>
    </submittedName>
</protein>